<protein>
    <submittedName>
        <fullName evidence="1">Uncharacterized protein</fullName>
    </submittedName>
</protein>
<dbReference type="SUPFAM" id="SSF48371">
    <property type="entry name" value="ARM repeat"/>
    <property type="match status" value="1"/>
</dbReference>
<dbReference type="GO" id="GO:0007411">
    <property type="term" value="P:axon guidance"/>
    <property type="evidence" value="ECO:0007669"/>
    <property type="project" value="TreeGrafter"/>
</dbReference>
<dbReference type="GO" id="GO:0008582">
    <property type="term" value="P:regulation of synaptic assembly at neuromuscular junction"/>
    <property type="evidence" value="ECO:0007669"/>
    <property type="project" value="TreeGrafter"/>
</dbReference>
<evidence type="ECO:0000313" key="1">
    <source>
        <dbReference type="EMBL" id="EPB67196.1"/>
    </source>
</evidence>
<dbReference type="GO" id="GO:0061630">
    <property type="term" value="F:ubiquitin protein ligase activity"/>
    <property type="evidence" value="ECO:0007669"/>
    <property type="project" value="TreeGrafter"/>
</dbReference>
<dbReference type="InterPro" id="IPR016024">
    <property type="entry name" value="ARM-type_fold"/>
</dbReference>
<dbReference type="EMBL" id="KE125749">
    <property type="protein sequence ID" value="EPB67196.1"/>
    <property type="molecule type" value="Genomic_DNA"/>
</dbReference>
<dbReference type="Proteomes" id="UP000054495">
    <property type="component" value="Unassembled WGS sequence"/>
</dbReference>
<reference evidence="1 2" key="1">
    <citation type="submission" date="2013-05" db="EMBL/GenBank/DDBJ databases">
        <title>Draft genome of the parasitic nematode Anyclostoma ceylanicum.</title>
        <authorList>
            <person name="Mitreva M."/>
        </authorList>
    </citation>
    <scope>NUCLEOTIDE SEQUENCE [LARGE SCALE GENOMIC DNA]</scope>
</reference>
<name>A0A0D6LBJ9_9BILA</name>
<organism evidence="1 2">
    <name type="scientific">Ancylostoma ceylanicum</name>
    <dbReference type="NCBI Taxonomy" id="53326"/>
    <lineage>
        <taxon>Eukaryota</taxon>
        <taxon>Metazoa</taxon>
        <taxon>Ecdysozoa</taxon>
        <taxon>Nematoda</taxon>
        <taxon>Chromadorea</taxon>
        <taxon>Rhabditida</taxon>
        <taxon>Rhabditina</taxon>
        <taxon>Rhabditomorpha</taxon>
        <taxon>Strongyloidea</taxon>
        <taxon>Ancylostomatidae</taxon>
        <taxon>Ancylostomatinae</taxon>
        <taxon>Ancylostoma</taxon>
    </lineage>
</organism>
<keyword evidence="2" id="KW-1185">Reference proteome</keyword>
<evidence type="ECO:0000313" key="2">
    <source>
        <dbReference type="Proteomes" id="UP000054495"/>
    </source>
</evidence>
<dbReference type="GO" id="GO:0005634">
    <property type="term" value="C:nucleus"/>
    <property type="evidence" value="ECO:0007669"/>
    <property type="project" value="TreeGrafter"/>
</dbReference>
<sequence length="519" mass="57276">MSYFLRELVPRDNSPSTSSAPSPSQLVSEQYGQLIKKYYPVRTKGSVLRIPLSKDAEESQSEISQLPQLSSELCAALHVVGPPSSFATVAIAKTMLAKYGDLLEKKETVEGVEDSHHVDNIRDRVDRSDNTKTDQLVCVGMSCVFDILRQLSRRDPELCVQALNSLMALLQNLPVDSLRSEPKPSVESMMRVLRHLREEGSPSVCSRASSCLAALAVCSGLPDHLMEAVDALICTQRNEPQSTDSSYDDLQVPENLHRLSVKIQQKAHKGTETGNSSWSERPLDEHRVLCSFDLPTLPNDSPSDTPDDDMRLQGSIACDGMYVYVLNYVGFYKIGSGLQETVLGKLYASNSQIKATRNCLLTFCNGSLYLRRGQSSCISVIDTDSLRDIGEVILPTDCVQTALFSDGSSFYHASVTSQSTLHPYWSSFIIQLIPLNDSFVPLAEPKSRHSVRLTDVSFCCMGDTKSTPYQLPLTIPKYLHNQAADLHLGKDIAFLQSRSGKIYYAGNGIKYGLQVNSSL</sequence>
<proteinExistence type="predicted"/>
<dbReference type="PANTHER" id="PTHR45943">
    <property type="entry name" value="E3 UBIQUITIN-PROTEIN LIGASE MYCBP2"/>
    <property type="match status" value="1"/>
</dbReference>
<gene>
    <name evidence="1" type="ORF">ANCCEY_13716</name>
</gene>
<dbReference type="PANTHER" id="PTHR45943:SF1">
    <property type="entry name" value="E3 UBIQUITIN-PROTEIN LIGASE MYCBP2"/>
    <property type="match status" value="1"/>
</dbReference>
<dbReference type="GO" id="GO:0005886">
    <property type="term" value="C:plasma membrane"/>
    <property type="evidence" value="ECO:0007669"/>
    <property type="project" value="TreeGrafter"/>
</dbReference>
<accession>A0A0D6LBJ9</accession>
<dbReference type="AlphaFoldDB" id="A0A0D6LBJ9"/>